<organism evidence="2">
    <name type="scientific">uncultured Caudovirales phage</name>
    <dbReference type="NCBI Taxonomy" id="2100421"/>
    <lineage>
        <taxon>Viruses</taxon>
        <taxon>Duplodnaviria</taxon>
        <taxon>Heunggongvirae</taxon>
        <taxon>Uroviricota</taxon>
        <taxon>Caudoviricetes</taxon>
        <taxon>Peduoviridae</taxon>
        <taxon>Maltschvirus</taxon>
        <taxon>Maltschvirus maltsch</taxon>
    </lineage>
</organism>
<dbReference type="EMBL" id="LR797134">
    <property type="protein sequence ID" value="CAB4189449.1"/>
    <property type="molecule type" value="Genomic_DNA"/>
</dbReference>
<name>A0A6J5Q4D9_9CAUD</name>
<protein>
    <submittedName>
        <fullName evidence="2">Uncharacterized protein</fullName>
    </submittedName>
</protein>
<evidence type="ECO:0000313" key="3">
    <source>
        <dbReference type="EMBL" id="CAB4189449.1"/>
    </source>
</evidence>
<evidence type="ECO:0000313" key="1">
    <source>
        <dbReference type="EMBL" id="CAB4174381.1"/>
    </source>
</evidence>
<evidence type="ECO:0000313" key="5">
    <source>
        <dbReference type="EMBL" id="CAB4215898.1"/>
    </source>
</evidence>
<sequence>MARGRNLTSGSSSTDAASYTTAAVTLTAGRAYLLSVANSKAASPDAVSTVTGGPTWTSRSSVSFNTVGSPTQRVSVWSGVPTSDYRGTVVIAFGGTETGCAWSLDEYTEVDTGTDDGVIQVATGTTASATTVAATLVALGSTLNPTHAATALGSTAGVTPGTGFAELSDVAVATPAARLQAQYQAGAGTVAIDQSWSGATAAAIIAVELKADVMALCSLADAKYRLGITDTSEDANLARYIVQVSAWVMAVTARQFARTPGTGTRTYLFDIDQQTRELRIPKGIAEASLLETATSTGGAFSTVTSSSWFLDPAPADRDYGWPATSISLSDVTGTCFYPGKRVVRVTMALGFEAVPDDIAEVALNLTVALHRRRGASSGGDTVTVDVGGNRTYEWALTKKDKDTLARYTHTQQLVG</sequence>
<reference evidence="2" key="1">
    <citation type="submission" date="2020-05" db="EMBL/GenBank/DDBJ databases">
        <authorList>
            <person name="Chiriac C."/>
            <person name="Salcher M."/>
            <person name="Ghai R."/>
            <person name="Kavagutti S V."/>
        </authorList>
    </citation>
    <scope>NUCLEOTIDE SEQUENCE</scope>
</reference>
<dbReference type="EMBL" id="LR797432">
    <property type="protein sequence ID" value="CAB4215898.1"/>
    <property type="molecule type" value="Genomic_DNA"/>
</dbReference>
<dbReference type="EMBL" id="LR796973">
    <property type="protein sequence ID" value="CAB4179069.1"/>
    <property type="molecule type" value="Genomic_DNA"/>
</dbReference>
<proteinExistence type="predicted"/>
<dbReference type="EMBL" id="LR797191">
    <property type="protein sequence ID" value="CAB4192091.1"/>
    <property type="molecule type" value="Genomic_DNA"/>
</dbReference>
<gene>
    <name evidence="2" type="ORF">UFOVP1028_33</name>
    <name evidence="3" type="ORF">UFOVP1187_32</name>
    <name evidence="4" type="ORF">UFOVP1235_3</name>
    <name evidence="5" type="ORF">UFOVP1488_32</name>
    <name evidence="1" type="ORF">UFOVP960_44</name>
</gene>
<evidence type="ECO:0000313" key="2">
    <source>
        <dbReference type="EMBL" id="CAB4179069.1"/>
    </source>
</evidence>
<evidence type="ECO:0000313" key="4">
    <source>
        <dbReference type="EMBL" id="CAB4192091.1"/>
    </source>
</evidence>
<accession>A0A6J5Q4D9</accession>
<dbReference type="EMBL" id="LR796913">
    <property type="protein sequence ID" value="CAB4174381.1"/>
    <property type="molecule type" value="Genomic_DNA"/>
</dbReference>